<gene>
    <name evidence="1" type="ORF">ACFO8Q_13130</name>
</gene>
<protein>
    <submittedName>
        <fullName evidence="1">Uncharacterized protein</fullName>
    </submittedName>
</protein>
<organism evidence="1 2">
    <name type="scientific">Effusibacillus consociatus</name>
    <dbReference type="NCBI Taxonomy" id="1117041"/>
    <lineage>
        <taxon>Bacteria</taxon>
        <taxon>Bacillati</taxon>
        <taxon>Bacillota</taxon>
        <taxon>Bacilli</taxon>
        <taxon>Bacillales</taxon>
        <taxon>Alicyclobacillaceae</taxon>
        <taxon>Effusibacillus</taxon>
    </lineage>
</organism>
<name>A0ABV9Q6N4_9BACL</name>
<evidence type="ECO:0000313" key="1">
    <source>
        <dbReference type="EMBL" id="MFC4768290.1"/>
    </source>
</evidence>
<reference evidence="2" key="1">
    <citation type="journal article" date="2019" name="Int. J. Syst. Evol. Microbiol.">
        <title>The Global Catalogue of Microorganisms (GCM) 10K type strain sequencing project: providing services to taxonomists for standard genome sequencing and annotation.</title>
        <authorList>
            <consortium name="The Broad Institute Genomics Platform"/>
            <consortium name="The Broad Institute Genome Sequencing Center for Infectious Disease"/>
            <person name="Wu L."/>
            <person name="Ma J."/>
        </authorList>
    </citation>
    <scope>NUCLEOTIDE SEQUENCE [LARGE SCALE GENOMIC DNA]</scope>
    <source>
        <strain evidence="2">WYCCWR 12678</strain>
    </source>
</reference>
<keyword evidence="2" id="KW-1185">Reference proteome</keyword>
<accession>A0ABV9Q6N4</accession>
<dbReference type="EMBL" id="JBHSHC010000098">
    <property type="protein sequence ID" value="MFC4768290.1"/>
    <property type="molecule type" value="Genomic_DNA"/>
</dbReference>
<sequence length="42" mass="4892">MQRVTEWMRGGDITTFFWVNHAWKSSFSDRFMPLITNLGGAV</sequence>
<proteinExistence type="predicted"/>
<comment type="caution">
    <text evidence="1">The sequence shown here is derived from an EMBL/GenBank/DDBJ whole genome shotgun (WGS) entry which is preliminary data.</text>
</comment>
<evidence type="ECO:0000313" key="2">
    <source>
        <dbReference type="Proteomes" id="UP001596002"/>
    </source>
</evidence>
<dbReference type="Proteomes" id="UP001596002">
    <property type="component" value="Unassembled WGS sequence"/>
</dbReference>
<dbReference type="RefSeq" id="WP_380026240.1">
    <property type="nucleotide sequence ID" value="NZ_JBHSHC010000098.1"/>
</dbReference>